<proteinExistence type="predicted"/>
<dbReference type="Proteomes" id="UP001066276">
    <property type="component" value="Chromosome 6"/>
</dbReference>
<feature type="compositionally biased region" description="Basic and acidic residues" evidence="1">
    <location>
        <begin position="53"/>
        <end position="81"/>
    </location>
</feature>
<protein>
    <submittedName>
        <fullName evidence="2">Uncharacterized protein</fullName>
    </submittedName>
</protein>
<name>A0AAV7Q9L9_PLEWA</name>
<gene>
    <name evidence="2" type="ORF">NDU88_001369</name>
</gene>
<feature type="compositionally biased region" description="Basic and acidic residues" evidence="1">
    <location>
        <begin position="33"/>
        <end position="43"/>
    </location>
</feature>
<evidence type="ECO:0000256" key="1">
    <source>
        <dbReference type="SAM" id="MobiDB-lite"/>
    </source>
</evidence>
<evidence type="ECO:0000313" key="3">
    <source>
        <dbReference type="Proteomes" id="UP001066276"/>
    </source>
</evidence>
<comment type="caution">
    <text evidence="2">The sequence shown here is derived from an EMBL/GenBank/DDBJ whole genome shotgun (WGS) entry which is preliminary data.</text>
</comment>
<sequence length="129" mass="14799">MRVAHPGQRRKAGPSKGQRRRSQGGRSGNRNQETPRRTERKSGTTEQAARRLLRQEPRSEDPGKEFYRDRQNPTQEERGGDRNATVTGRQNAAARHASGETWSFQKRKWQLSGLECLCLENQKSERGEI</sequence>
<reference evidence="2" key="1">
    <citation type="journal article" date="2022" name="bioRxiv">
        <title>Sequencing and chromosome-scale assembly of the giantPleurodeles waltlgenome.</title>
        <authorList>
            <person name="Brown T."/>
            <person name="Elewa A."/>
            <person name="Iarovenko S."/>
            <person name="Subramanian E."/>
            <person name="Araus A.J."/>
            <person name="Petzold A."/>
            <person name="Susuki M."/>
            <person name="Suzuki K.-i.T."/>
            <person name="Hayashi T."/>
            <person name="Toyoda A."/>
            <person name="Oliveira C."/>
            <person name="Osipova E."/>
            <person name="Leigh N.D."/>
            <person name="Simon A."/>
            <person name="Yun M.H."/>
        </authorList>
    </citation>
    <scope>NUCLEOTIDE SEQUENCE</scope>
    <source>
        <strain evidence="2">20211129_DDA</strain>
        <tissue evidence="2">Liver</tissue>
    </source>
</reference>
<feature type="compositionally biased region" description="Basic residues" evidence="1">
    <location>
        <begin position="7"/>
        <end position="23"/>
    </location>
</feature>
<accession>A0AAV7Q9L9</accession>
<dbReference type="AlphaFoldDB" id="A0AAV7Q9L9"/>
<organism evidence="2 3">
    <name type="scientific">Pleurodeles waltl</name>
    <name type="common">Iberian ribbed newt</name>
    <dbReference type="NCBI Taxonomy" id="8319"/>
    <lineage>
        <taxon>Eukaryota</taxon>
        <taxon>Metazoa</taxon>
        <taxon>Chordata</taxon>
        <taxon>Craniata</taxon>
        <taxon>Vertebrata</taxon>
        <taxon>Euteleostomi</taxon>
        <taxon>Amphibia</taxon>
        <taxon>Batrachia</taxon>
        <taxon>Caudata</taxon>
        <taxon>Salamandroidea</taxon>
        <taxon>Salamandridae</taxon>
        <taxon>Pleurodelinae</taxon>
        <taxon>Pleurodeles</taxon>
    </lineage>
</organism>
<dbReference type="EMBL" id="JANPWB010000010">
    <property type="protein sequence ID" value="KAJ1134923.1"/>
    <property type="molecule type" value="Genomic_DNA"/>
</dbReference>
<evidence type="ECO:0000313" key="2">
    <source>
        <dbReference type="EMBL" id="KAJ1134923.1"/>
    </source>
</evidence>
<keyword evidence="3" id="KW-1185">Reference proteome</keyword>
<feature type="region of interest" description="Disordered" evidence="1">
    <location>
        <begin position="1"/>
        <end position="102"/>
    </location>
</feature>